<keyword evidence="4" id="KW-0648">Protein biosynthesis</keyword>
<dbReference type="NCBIfam" id="TIGR00231">
    <property type="entry name" value="small_GTP"/>
    <property type="match status" value="1"/>
</dbReference>
<reference evidence="9" key="1">
    <citation type="journal article" date="2018" name="Genome Biol. Evol.">
        <title>Mitochondrial and Plastid Genomes from Coralline Red Algae Provide Insights into the Incongruent Evolutionary Histories of Organelles.</title>
        <authorList>
            <person name="Lee J."/>
            <person name="Song H.J."/>
            <person name="In Park S."/>
            <person name="Lee Y.M."/>
            <person name="Jeong S.Y."/>
            <person name="Oh Cho T."/>
            <person name="Kim J.H."/>
            <person name="Choi H.G."/>
            <person name="Choi C.G."/>
            <person name="Nelson W.A."/>
            <person name="Fredericq S."/>
            <person name="Bhattacharya D."/>
            <person name="Su Yoon H."/>
        </authorList>
    </citation>
    <scope>NUCLEOTIDE SEQUENCE</scope>
</reference>
<dbReference type="Pfam" id="PF04760">
    <property type="entry name" value="IF2_N"/>
    <property type="match status" value="1"/>
</dbReference>
<dbReference type="InterPro" id="IPR000178">
    <property type="entry name" value="TF_IF2_bacterial-like"/>
</dbReference>
<dbReference type="InterPro" id="IPR000795">
    <property type="entry name" value="T_Tr_GTP-bd_dom"/>
</dbReference>
<dbReference type="FunFam" id="2.40.30.10:FF:000008">
    <property type="entry name" value="Translation initiation factor IF-2"/>
    <property type="match status" value="1"/>
</dbReference>
<sequence>MRLKNINNYKFVRFLLCNKFSNSCLSMDCHESVLYLQDPKVWCNRTDERTHIMGVEPTEQAQPNLSNTVNSLYVTKSEKKNKLSSRITDSLESKKHKLKQKKKIRRKIDLDEHLEINDSKTVSFVKLPKNIRHKKDVKNKLIKSTKGYISSDNDITELQSVTNMSNLTSRELFFDKLLTVEELSVKLNVPSAEIIKWLFLQGVSVTINQWLDVSVLTLVARHYGFTVLDKNDYNSPCALDGVNYELKSNVGELRAPIVTIFGHIDHGKTTLLHSIRKTDIISSEAGNITQAIGAYEVCINENNKVNKLIFLDTPGHEDFVGMRMRGAQITDLAILVVAADDGLKQQTIEAINHIKTHKIPFIVAINKIDKLEANITRVRKQLSEFDIIGEDWGGTVPIVEISAVSGKNIDLLLSTLLVLFEIQELRTDPLCDTEGTILESHLDRRKGPIASVLIQSGTLAIGNIIVADNVYGKVKTIVNNYGSKVMSIKPTSVAEIWGFSDIPNVGVTFKVVANEKRAKSLIAQRKKLNDSRELLNSRISLDAVNTSSKKRVKQVNIILKTDTQGSIEAIMHSFSKIPQEKVQINVLSVGVGEISGKDIELAAMTYASILVFNLNMSSAIRATIERNNIVFKTFDVIYDLVDYLKEYMLGFVDTEYRKHVLGQAEVKTVFPINRGIAAGCFVLEGKLKKNAYVTVTRGTTIVFDGVLNSLKRLKDDVEEVTAQYECGIMCQEYHAWQKGDKIESYYLKPIEKKL</sequence>
<dbReference type="GO" id="GO:0003743">
    <property type="term" value="F:translation initiation factor activity"/>
    <property type="evidence" value="ECO:0007669"/>
    <property type="project" value="UniProtKB-KW"/>
</dbReference>
<evidence type="ECO:0000256" key="4">
    <source>
        <dbReference type="ARBA" id="ARBA00022917"/>
    </source>
</evidence>
<dbReference type="EMBL" id="MH281629">
    <property type="protein sequence ID" value="AYR06272.1"/>
    <property type="molecule type" value="Genomic_DNA"/>
</dbReference>
<dbReference type="GO" id="GO:0003924">
    <property type="term" value="F:GTPase activity"/>
    <property type="evidence" value="ECO:0007669"/>
    <property type="project" value="InterPro"/>
</dbReference>
<evidence type="ECO:0000256" key="5">
    <source>
        <dbReference type="ARBA" id="ARBA00023134"/>
    </source>
</evidence>
<dbReference type="InterPro" id="IPR009000">
    <property type="entry name" value="Transl_B-barrel_sf"/>
</dbReference>
<dbReference type="SUPFAM" id="SSF52540">
    <property type="entry name" value="P-loop containing nucleoside triphosphate hydrolases"/>
    <property type="match status" value="1"/>
</dbReference>
<dbReference type="Gene3D" id="2.40.30.10">
    <property type="entry name" value="Translation factors"/>
    <property type="match status" value="2"/>
</dbReference>
<evidence type="ECO:0000256" key="3">
    <source>
        <dbReference type="ARBA" id="ARBA00022741"/>
    </source>
</evidence>
<feature type="domain" description="Tr-type G" evidence="8">
    <location>
        <begin position="253"/>
        <end position="424"/>
    </location>
</feature>
<dbReference type="GO" id="GO:0005525">
    <property type="term" value="F:GTP binding"/>
    <property type="evidence" value="ECO:0007669"/>
    <property type="project" value="UniProtKB-KW"/>
</dbReference>
<dbReference type="SUPFAM" id="SSF50447">
    <property type="entry name" value="Translation proteins"/>
    <property type="match status" value="2"/>
</dbReference>
<dbReference type="InterPro" id="IPR053905">
    <property type="entry name" value="EF-G-like_DII"/>
</dbReference>
<dbReference type="PROSITE" id="PS51722">
    <property type="entry name" value="G_TR_2"/>
    <property type="match status" value="1"/>
</dbReference>
<organism evidence="9">
    <name type="scientific">Renouxia sp</name>
    <dbReference type="NCBI Taxonomy" id="2485823"/>
    <lineage>
        <taxon>Eukaryota</taxon>
        <taxon>Rhodophyta</taxon>
        <taxon>Florideophyceae</taxon>
        <taxon>Corallinophycidae</taxon>
        <taxon>Rhodogorgonales</taxon>
        <taxon>Rhodogorgonaceae</taxon>
        <taxon>Renouxia</taxon>
    </lineage>
</organism>
<dbReference type="Pfam" id="PF22042">
    <property type="entry name" value="EF-G_D2"/>
    <property type="match status" value="1"/>
</dbReference>
<geneLocation type="plastid" evidence="9"/>
<dbReference type="CDD" id="cd01887">
    <property type="entry name" value="IF2_eIF5B"/>
    <property type="match status" value="1"/>
</dbReference>
<keyword evidence="2 9" id="KW-0396">Initiation factor</keyword>
<dbReference type="InterPro" id="IPR036925">
    <property type="entry name" value="TIF_IF2_dom3_sf"/>
</dbReference>
<dbReference type="InterPro" id="IPR027417">
    <property type="entry name" value="P-loop_NTPase"/>
</dbReference>
<accession>A0A3G3MHI0</accession>
<dbReference type="FunFam" id="3.40.50.10050:FF:000001">
    <property type="entry name" value="Translation initiation factor IF-2"/>
    <property type="match status" value="1"/>
</dbReference>
<dbReference type="Gene3D" id="3.40.50.10050">
    <property type="entry name" value="Translation initiation factor IF- 2, domain 3"/>
    <property type="match status" value="1"/>
</dbReference>
<dbReference type="CDD" id="cd03702">
    <property type="entry name" value="IF2_mtIF2_II"/>
    <property type="match status" value="1"/>
</dbReference>
<evidence type="ECO:0000256" key="1">
    <source>
        <dbReference type="ARBA" id="ARBA00007733"/>
    </source>
</evidence>
<comment type="similarity">
    <text evidence="1">Belongs to the TRAFAC class translation factor GTPase superfamily. Classic translation factor GTPase family. IF-2 subfamily.</text>
</comment>
<evidence type="ECO:0000259" key="8">
    <source>
        <dbReference type="PROSITE" id="PS51722"/>
    </source>
</evidence>
<dbReference type="FunFam" id="3.40.50.300:FF:000019">
    <property type="entry name" value="Translation initiation factor IF-2"/>
    <property type="match status" value="1"/>
</dbReference>
<gene>
    <name evidence="9" type="primary">infB</name>
</gene>
<dbReference type="Gene3D" id="3.40.50.300">
    <property type="entry name" value="P-loop containing nucleotide triphosphate hydrolases"/>
    <property type="match status" value="1"/>
</dbReference>
<dbReference type="InterPro" id="IPR044145">
    <property type="entry name" value="IF2_II"/>
</dbReference>
<keyword evidence="3" id="KW-0547">Nucleotide-binding</keyword>
<dbReference type="PANTHER" id="PTHR43381">
    <property type="entry name" value="TRANSLATION INITIATION FACTOR IF-2-RELATED"/>
    <property type="match status" value="1"/>
</dbReference>
<comment type="function">
    <text evidence="6">One of the essential components for the initiation of protein synthesis. Protects formylmethionyl-tRNA from spontaneous hydrolysis and promotes its binding to the 30S ribosomal subunits. Also involved in the hydrolysis of GTP during the formation of the 70S ribosomal complex.</text>
</comment>
<dbReference type="AlphaFoldDB" id="A0A3G3MHI0"/>
<dbReference type="InterPro" id="IPR023115">
    <property type="entry name" value="TIF_IF2_dom3"/>
</dbReference>
<dbReference type="Pfam" id="PF11987">
    <property type="entry name" value="IF-2"/>
    <property type="match status" value="1"/>
</dbReference>
<dbReference type="NCBIfam" id="TIGR00487">
    <property type="entry name" value="IF-2"/>
    <property type="match status" value="1"/>
</dbReference>
<proteinExistence type="inferred from homology"/>
<dbReference type="SUPFAM" id="SSF52156">
    <property type="entry name" value="Initiation factor IF2/eIF5b, domain 3"/>
    <property type="match status" value="1"/>
</dbReference>
<dbReference type="GO" id="GO:0005829">
    <property type="term" value="C:cytosol"/>
    <property type="evidence" value="ECO:0007669"/>
    <property type="project" value="TreeGrafter"/>
</dbReference>
<dbReference type="InterPro" id="IPR006847">
    <property type="entry name" value="IF2_N"/>
</dbReference>
<keyword evidence="9" id="KW-0934">Plastid</keyword>
<dbReference type="Pfam" id="PF00009">
    <property type="entry name" value="GTP_EFTU"/>
    <property type="match status" value="1"/>
</dbReference>
<dbReference type="InterPro" id="IPR005225">
    <property type="entry name" value="Small_GTP-bd"/>
</dbReference>
<dbReference type="InterPro" id="IPR015760">
    <property type="entry name" value="TIF_IF2"/>
</dbReference>
<dbReference type="CDD" id="cd03692">
    <property type="entry name" value="mtIF2_IVc"/>
    <property type="match status" value="1"/>
</dbReference>
<evidence type="ECO:0000313" key="9">
    <source>
        <dbReference type="EMBL" id="AYR06272.1"/>
    </source>
</evidence>
<protein>
    <recommendedName>
        <fullName evidence="7">Translation initiation factor IF-2, chloroplastic</fullName>
    </recommendedName>
</protein>
<evidence type="ECO:0000256" key="7">
    <source>
        <dbReference type="ARBA" id="ARBA00044105"/>
    </source>
</evidence>
<evidence type="ECO:0000256" key="6">
    <source>
        <dbReference type="ARBA" id="ARBA00025162"/>
    </source>
</evidence>
<name>A0A3G3MHI0_9FLOR</name>
<keyword evidence="5" id="KW-0342">GTP-binding</keyword>
<dbReference type="PRINTS" id="PR00315">
    <property type="entry name" value="ELONGATNFCT"/>
</dbReference>
<dbReference type="PANTHER" id="PTHR43381:SF5">
    <property type="entry name" value="TR-TYPE G DOMAIN-CONTAINING PROTEIN"/>
    <property type="match status" value="1"/>
</dbReference>
<dbReference type="HAMAP" id="MF_00100_B">
    <property type="entry name" value="IF_2_B"/>
    <property type="match status" value="1"/>
</dbReference>
<evidence type="ECO:0000256" key="2">
    <source>
        <dbReference type="ARBA" id="ARBA00022540"/>
    </source>
</evidence>